<gene>
    <name evidence="1" type="ORF">TTHERM_00577390</name>
</gene>
<dbReference type="InParanoid" id="Q22UW4"/>
<protein>
    <submittedName>
        <fullName evidence="1">Uncharacterized protein</fullName>
    </submittedName>
</protein>
<evidence type="ECO:0000313" key="2">
    <source>
        <dbReference type="Proteomes" id="UP000009168"/>
    </source>
</evidence>
<sequence>MSNYNQMIDLANSGTTQLLSYLERLKSHAEDLLRGVRGIYIITNPVNSSLKIKYEMDVPIDKDKFIKEMKLINDKTLLIIYSNNEYVLHDLIQNKPISSHKFPSSNYSNLQVFPHDQLKKQIEFQNTRSYDYLIAYFDLTLKEIAIYDLKLCLPISYQFFNDSLIEDSFVFKVIQNQIVVTYKKGDLTEILEDSQTIYHSYEIYEINYDDNEHRIKWDQKIKNTFQLANYFNDKSIILKNKSLILYNSFTNSNQIFEYYVYQENSVYMRKMKYPLEGQILEIIEYSNSNKVGFLINMHTDQQFKLLVHDLDQKTDYTENPFNFLQITKKILVTKVFCFIDDRYIGLSVQNIQYGAKNILYDIESQQIVCILQGSNIVDCNNKVNKLRILMHNDEDQLENHNLKFIYFAKQSTTLMKYLEEQGILKQYGEQACKEIIEMIV</sequence>
<organism evidence="1 2">
    <name type="scientific">Tetrahymena thermophila (strain SB210)</name>
    <dbReference type="NCBI Taxonomy" id="312017"/>
    <lineage>
        <taxon>Eukaryota</taxon>
        <taxon>Sar</taxon>
        <taxon>Alveolata</taxon>
        <taxon>Ciliophora</taxon>
        <taxon>Intramacronucleata</taxon>
        <taxon>Oligohymenophorea</taxon>
        <taxon>Hymenostomatida</taxon>
        <taxon>Tetrahymenina</taxon>
        <taxon>Tetrahymenidae</taxon>
        <taxon>Tetrahymena</taxon>
    </lineage>
</organism>
<dbReference type="EMBL" id="GG662798">
    <property type="protein sequence ID" value="EAR89184.1"/>
    <property type="molecule type" value="Genomic_DNA"/>
</dbReference>
<evidence type="ECO:0000313" key="1">
    <source>
        <dbReference type="EMBL" id="EAR89184.1"/>
    </source>
</evidence>
<proteinExistence type="predicted"/>
<dbReference type="RefSeq" id="XP_001009429.1">
    <property type="nucleotide sequence ID" value="XM_001009429.1"/>
</dbReference>
<dbReference type="Proteomes" id="UP000009168">
    <property type="component" value="Unassembled WGS sequence"/>
</dbReference>
<dbReference type="AlphaFoldDB" id="Q22UW4"/>
<reference evidence="2" key="1">
    <citation type="journal article" date="2006" name="PLoS Biol.">
        <title>Macronuclear genome sequence of the ciliate Tetrahymena thermophila, a model eukaryote.</title>
        <authorList>
            <person name="Eisen J.A."/>
            <person name="Coyne R.S."/>
            <person name="Wu M."/>
            <person name="Wu D."/>
            <person name="Thiagarajan M."/>
            <person name="Wortman J.R."/>
            <person name="Badger J.H."/>
            <person name="Ren Q."/>
            <person name="Amedeo P."/>
            <person name="Jones K.M."/>
            <person name="Tallon L.J."/>
            <person name="Delcher A.L."/>
            <person name="Salzberg S.L."/>
            <person name="Silva J.C."/>
            <person name="Haas B.J."/>
            <person name="Majoros W.H."/>
            <person name="Farzad M."/>
            <person name="Carlton J.M."/>
            <person name="Smith R.K. Jr."/>
            <person name="Garg J."/>
            <person name="Pearlman R.E."/>
            <person name="Karrer K.M."/>
            <person name="Sun L."/>
            <person name="Manning G."/>
            <person name="Elde N.C."/>
            <person name="Turkewitz A.P."/>
            <person name="Asai D.J."/>
            <person name="Wilkes D.E."/>
            <person name="Wang Y."/>
            <person name="Cai H."/>
            <person name="Collins K."/>
            <person name="Stewart B.A."/>
            <person name="Lee S.R."/>
            <person name="Wilamowska K."/>
            <person name="Weinberg Z."/>
            <person name="Ruzzo W.L."/>
            <person name="Wloga D."/>
            <person name="Gaertig J."/>
            <person name="Frankel J."/>
            <person name="Tsao C.-C."/>
            <person name="Gorovsky M.A."/>
            <person name="Keeling P.J."/>
            <person name="Waller R.F."/>
            <person name="Patron N.J."/>
            <person name="Cherry J.M."/>
            <person name="Stover N.A."/>
            <person name="Krieger C.J."/>
            <person name="del Toro C."/>
            <person name="Ryder H.F."/>
            <person name="Williamson S.C."/>
            <person name="Barbeau R.A."/>
            <person name="Hamilton E.P."/>
            <person name="Orias E."/>
        </authorList>
    </citation>
    <scope>NUCLEOTIDE SEQUENCE [LARGE SCALE GENOMIC DNA]</scope>
    <source>
        <strain evidence="2">SB210</strain>
    </source>
</reference>
<dbReference type="GeneID" id="7834627"/>
<name>Q22UW4_TETTS</name>
<dbReference type="KEGG" id="tet:TTHERM_00577390"/>
<dbReference type="HOGENOM" id="CLU_623330_0_0_1"/>
<keyword evidence="2" id="KW-1185">Reference proteome</keyword>
<accession>Q22UW4</accession>